<comment type="caution">
    <text evidence="1">The sequence shown here is derived from an EMBL/GenBank/DDBJ whole genome shotgun (WGS) entry which is preliminary data.</text>
</comment>
<protein>
    <submittedName>
        <fullName evidence="1">Uncharacterized protein</fullName>
    </submittedName>
</protein>
<proteinExistence type="predicted"/>
<keyword evidence="2" id="KW-1185">Reference proteome</keyword>
<evidence type="ECO:0000313" key="1">
    <source>
        <dbReference type="EMBL" id="NIJ08097.1"/>
    </source>
</evidence>
<evidence type="ECO:0000313" key="2">
    <source>
        <dbReference type="Proteomes" id="UP000727456"/>
    </source>
</evidence>
<name>A0ABX0TUM5_9SPHN</name>
<sequence>MVEDFLLDASAGAPASFVLGAVPAIEELRR</sequence>
<organism evidence="1 2">
    <name type="scientific">Sphingomonas vulcanisoli</name>
    <dbReference type="NCBI Taxonomy" id="1658060"/>
    <lineage>
        <taxon>Bacteria</taxon>
        <taxon>Pseudomonadati</taxon>
        <taxon>Pseudomonadota</taxon>
        <taxon>Alphaproteobacteria</taxon>
        <taxon>Sphingomonadales</taxon>
        <taxon>Sphingomonadaceae</taxon>
        <taxon>Sphingomonas</taxon>
    </lineage>
</organism>
<dbReference type="Proteomes" id="UP000727456">
    <property type="component" value="Unassembled WGS sequence"/>
</dbReference>
<dbReference type="EMBL" id="JAAOZC010000003">
    <property type="protein sequence ID" value="NIJ08097.1"/>
    <property type="molecule type" value="Genomic_DNA"/>
</dbReference>
<reference evidence="1 2" key="1">
    <citation type="submission" date="2020-03" db="EMBL/GenBank/DDBJ databases">
        <title>Genomic Encyclopedia of Type Strains, Phase III (KMG-III): the genomes of soil and plant-associated and newly described type strains.</title>
        <authorList>
            <person name="Whitman W."/>
        </authorList>
    </citation>
    <scope>NUCLEOTIDE SEQUENCE [LARGE SCALE GENOMIC DNA]</scope>
    <source>
        <strain evidence="1 2">CECT 8804</strain>
    </source>
</reference>
<accession>A0ABX0TUM5</accession>
<gene>
    <name evidence="1" type="ORF">FHS31_001707</name>
</gene>